<dbReference type="PANTHER" id="PTHR21137">
    <property type="entry name" value="ODORANT RECEPTOR"/>
    <property type="match status" value="1"/>
</dbReference>
<evidence type="ECO:0000256" key="8">
    <source>
        <dbReference type="ARBA" id="ARBA00023170"/>
    </source>
</evidence>
<keyword evidence="8" id="KW-0675">Receptor</keyword>
<feature type="transmembrane region" description="Helical" evidence="10">
    <location>
        <begin position="154"/>
        <end position="176"/>
    </location>
</feature>
<evidence type="ECO:0000313" key="12">
    <source>
        <dbReference type="Proteomes" id="UP000494163"/>
    </source>
</evidence>
<feature type="transmembrane region" description="Helical" evidence="10">
    <location>
        <begin position="682"/>
        <end position="703"/>
    </location>
</feature>
<feature type="transmembrane region" description="Helical" evidence="10">
    <location>
        <begin position="515"/>
        <end position="539"/>
    </location>
</feature>
<evidence type="ECO:0000256" key="5">
    <source>
        <dbReference type="ARBA" id="ARBA00022725"/>
    </source>
</evidence>
<organism evidence="11 12">
    <name type="scientific">Drosophila busckii</name>
    <name type="common">Fruit fly</name>
    <dbReference type="NCBI Taxonomy" id="30019"/>
    <lineage>
        <taxon>Eukaryota</taxon>
        <taxon>Metazoa</taxon>
        <taxon>Ecdysozoa</taxon>
        <taxon>Arthropoda</taxon>
        <taxon>Hexapoda</taxon>
        <taxon>Insecta</taxon>
        <taxon>Pterygota</taxon>
        <taxon>Neoptera</taxon>
        <taxon>Endopterygota</taxon>
        <taxon>Diptera</taxon>
        <taxon>Brachycera</taxon>
        <taxon>Muscomorpha</taxon>
        <taxon>Ephydroidea</taxon>
        <taxon>Drosophilidae</taxon>
        <taxon>Drosophila</taxon>
    </lineage>
</organism>
<dbReference type="EMBL" id="CP012525">
    <property type="protein sequence ID" value="ALC43003.1"/>
    <property type="molecule type" value="Genomic_DNA"/>
</dbReference>
<dbReference type="PANTHER" id="PTHR21137:SF35">
    <property type="entry name" value="ODORANT RECEPTOR 19A-RELATED"/>
    <property type="match status" value="1"/>
</dbReference>
<feature type="transmembrane region" description="Helical" evidence="10">
    <location>
        <begin position="472"/>
        <end position="495"/>
    </location>
</feature>
<dbReference type="STRING" id="30019.A0A0M3QVU3"/>
<sequence length="713" mass="82977">MYTSEEAAALEERNYHNLREIIRINYTIGFNSRTPTRWDFALRLWSMVLIIGGLISFYGHWQLFIRYVATDMPRVTESVTTVLQASTSILKIIYFLRAPREFYSLLQRACRHQLLLDCELFELIDDLPMAAKMRQQVNEIMDGFWLNTRRQLLVFLYSICLTTINNLFMSLGMNFYRYFIAHNESFDMVLPLPTLYPSCMDKGFAFPCFHVPMFLESCGLYLCGLGGIGFDVIFIALCLHCVALMKTLCHMIECATDGELPQERRVQYLRCCIYQYQRVASYLNECYKQIILGQFLLSLLVWGLVLFTMSIGISTSATTTLRMMMYLAAAGYQIVIYCYNGQRFTSASEEIPAAFYACAWQAENREFRRLIYMMIMRTNRGFKLQVSWFSTMTLPTFAWSTSMLTALRLTTYLIAATFQVVIYCYNGQYFASASEEIPAAFYACAWQEENREFRRLIYMMIMRTNRGFKLQVSWFTTMELPTFLWFTALPALYPGCMDKGMTFPYYHIPMLLETFALYICGMGAFGFDVIFIVLCLHCVGLMQSLCHMIECATASELPRELRVQYLRCCIYQYQRVAAFALELNACFRQIILIQFLLSLLVWGLVLFQMSVGIASSFLTTLRMFMYLAAGGYQIVIYCYNGQLFASAAEQIPKAFYECNWHEESQEFRQLVRMMIMRSNRSFKLDVSWFSTMTLPTLMSVRILDMIYVCTPVV</sequence>
<keyword evidence="9" id="KW-0807">Transducer</keyword>
<comment type="subcellular location">
    <subcellularLocation>
        <location evidence="1">Cell membrane</location>
        <topology evidence="1">Multi-pass membrane protein</topology>
    </subcellularLocation>
</comment>
<evidence type="ECO:0000256" key="2">
    <source>
        <dbReference type="ARBA" id="ARBA00022475"/>
    </source>
</evidence>
<gene>
    <name evidence="11" type="ORF">Dbus_chr3Lg169</name>
</gene>
<feature type="transmembrane region" description="Helical" evidence="10">
    <location>
        <begin position="323"/>
        <end position="340"/>
    </location>
</feature>
<keyword evidence="6 10" id="KW-1133">Transmembrane helix</keyword>
<dbReference type="GO" id="GO:0007165">
    <property type="term" value="P:signal transduction"/>
    <property type="evidence" value="ECO:0007669"/>
    <property type="project" value="UniProtKB-KW"/>
</dbReference>
<dbReference type="GO" id="GO:0005886">
    <property type="term" value="C:plasma membrane"/>
    <property type="evidence" value="ECO:0007669"/>
    <property type="project" value="UniProtKB-SubCell"/>
</dbReference>
<reference evidence="11 12" key="1">
    <citation type="submission" date="2015-08" db="EMBL/GenBank/DDBJ databases">
        <title>Ancestral chromatin configuration constrains chromatin evolution on differentiating sex chromosomes in Drosophila.</title>
        <authorList>
            <person name="Zhou Q."/>
            <person name="Bachtrog D."/>
        </authorList>
    </citation>
    <scope>NUCLEOTIDE SEQUENCE [LARGE SCALE GENOMIC DNA]</scope>
    <source>
        <tissue evidence="11">Whole larvae</tissue>
    </source>
</reference>
<keyword evidence="7 10" id="KW-0472">Membrane</keyword>
<evidence type="ECO:0000256" key="4">
    <source>
        <dbReference type="ARBA" id="ARBA00022692"/>
    </source>
</evidence>
<dbReference type="Proteomes" id="UP000494163">
    <property type="component" value="Chromosome 3L"/>
</dbReference>
<evidence type="ECO:0000256" key="10">
    <source>
        <dbReference type="SAM" id="Phobius"/>
    </source>
</evidence>
<keyword evidence="5" id="KW-0552">Olfaction</keyword>
<protein>
    <submittedName>
        <fullName evidence="11">Or63a</fullName>
    </submittedName>
</protein>
<feature type="transmembrane region" description="Helical" evidence="10">
    <location>
        <begin position="219"/>
        <end position="242"/>
    </location>
</feature>
<dbReference type="GO" id="GO:0005549">
    <property type="term" value="F:odorant binding"/>
    <property type="evidence" value="ECO:0007669"/>
    <property type="project" value="InterPro"/>
</dbReference>
<feature type="transmembrane region" description="Helical" evidence="10">
    <location>
        <begin position="40"/>
        <end position="58"/>
    </location>
</feature>
<name>A0A0M3QVU3_DROBS</name>
<evidence type="ECO:0000256" key="6">
    <source>
        <dbReference type="ARBA" id="ARBA00022989"/>
    </source>
</evidence>
<dbReference type="OMA" id="HMIECAT"/>
<feature type="transmembrane region" description="Helical" evidence="10">
    <location>
        <begin position="623"/>
        <end position="640"/>
    </location>
</feature>
<evidence type="ECO:0000256" key="7">
    <source>
        <dbReference type="ARBA" id="ARBA00023136"/>
    </source>
</evidence>
<keyword evidence="3" id="KW-0716">Sensory transduction</keyword>
<evidence type="ECO:0000256" key="1">
    <source>
        <dbReference type="ARBA" id="ARBA00004651"/>
    </source>
</evidence>
<evidence type="ECO:0000256" key="9">
    <source>
        <dbReference type="ARBA" id="ARBA00023224"/>
    </source>
</evidence>
<dbReference type="AlphaFoldDB" id="A0A0M3QVU3"/>
<proteinExistence type="predicted"/>
<dbReference type="GO" id="GO:0004984">
    <property type="term" value="F:olfactory receptor activity"/>
    <property type="evidence" value="ECO:0007669"/>
    <property type="project" value="InterPro"/>
</dbReference>
<feature type="transmembrane region" description="Helical" evidence="10">
    <location>
        <begin position="590"/>
        <end position="611"/>
    </location>
</feature>
<evidence type="ECO:0000256" key="3">
    <source>
        <dbReference type="ARBA" id="ARBA00022606"/>
    </source>
</evidence>
<evidence type="ECO:0000313" key="11">
    <source>
        <dbReference type="EMBL" id="ALC43003.1"/>
    </source>
</evidence>
<keyword evidence="2" id="KW-1003">Cell membrane</keyword>
<keyword evidence="4 10" id="KW-0812">Transmembrane</keyword>
<keyword evidence="12" id="KW-1185">Reference proteome</keyword>
<dbReference type="Pfam" id="PF02949">
    <property type="entry name" value="7tm_6"/>
    <property type="match status" value="3"/>
</dbReference>
<dbReference type="OrthoDB" id="6617147at2759"/>
<feature type="transmembrane region" description="Helical" evidence="10">
    <location>
        <begin position="295"/>
        <end position="317"/>
    </location>
</feature>
<accession>A0A0M3QVU3</accession>
<dbReference type="InterPro" id="IPR004117">
    <property type="entry name" value="7tm6_olfct_rcpt"/>
</dbReference>